<dbReference type="RefSeq" id="WP_229714448.1">
    <property type="nucleotide sequence ID" value="NZ_BMNS01000007.1"/>
</dbReference>
<dbReference type="InterPro" id="IPR005111">
    <property type="entry name" value="MoeA_C_domain_IV"/>
</dbReference>
<dbReference type="PANTHER" id="PTHR10192:SF5">
    <property type="entry name" value="GEPHYRIN"/>
    <property type="match status" value="1"/>
</dbReference>
<evidence type="ECO:0000256" key="2">
    <source>
        <dbReference type="ARBA" id="ARBA00005046"/>
    </source>
</evidence>
<feature type="domain" description="MoaB/Mog" evidence="7">
    <location>
        <begin position="189"/>
        <end position="334"/>
    </location>
</feature>
<keyword evidence="6" id="KW-0460">Magnesium</keyword>
<dbReference type="CDD" id="cd00887">
    <property type="entry name" value="MoeA"/>
    <property type="match status" value="1"/>
</dbReference>
<comment type="catalytic activity">
    <reaction evidence="5">
        <text>adenylyl-molybdopterin + molybdate = Mo-molybdopterin + AMP + H(+)</text>
        <dbReference type="Rhea" id="RHEA:35047"/>
        <dbReference type="ChEBI" id="CHEBI:15378"/>
        <dbReference type="ChEBI" id="CHEBI:36264"/>
        <dbReference type="ChEBI" id="CHEBI:62727"/>
        <dbReference type="ChEBI" id="CHEBI:71302"/>
        <dbReference type="ChEBI" id="CHEBI:456215"/>
        <dbReference type="EC" id="2.10.1.1"/>
    </reaction>
</comment>
<comment type="caution">
    <text evidence="8">The sequence shown here is derived from an EMBL/GenBank/DDBJ whole genome shotgun (WGS) entry which is preliminary data.</text>
</comment>
<comment type="pathway">
    <text evidence="2 6">Cofactor biosynthesis; molybdopterin biosynthesis.</text>
</comment>
<dbReference type="InterPro" id="IPR036688">
    <property type="entry name" value="MoeA_C_domain_IV_sf"/>
</dbReference>
<evidence type="ECO:0000259" key="7">
    <source>
        <dbReference type="SMART" id="SM00852"/>
    </source>
</evidence>
<organism evidence="8 9">
    <name type="scientific">Lutibacter litoralis</name>
    <dbReference type="NCBI Taxonomy" id="321268"/>
    <lineage>
        <taxon>Bacteria</taxon>
        <taxon>Pseudomonadati</taxon>
        <taxon>Bacteroidota</taxon>
        <taxon>Flavobacteriia</taxon>
        <taxon>Flavobacteriales</taxon>
        <taxon>Flavobacteriaceae</taxon>
        <taxon>Lutibacter</taxon>
    </lineage>
</organism>
<dbReference type="Proteomes" id="UP001589665">
    <property type="component" value="Unassembled WGS sequence"/>
</dbReference>
<keyword evidence="9" id="KW-1185">Reference proteome</keyword>
<evidence type="ECO:0000256" key="4">
    <source>
        <dbReference type="ARBA" id="ARBA00023150"/>
    </source>
</evidence>
<evidence type="ECO:0000313" key="8">
    <source>
        <dbReference type="EMBL" id="MFB9271338.1"/>
    </source>
</evidence>
<dbReference type="SUPFAM" id="SSF63867">
    <property type="entry name" value="MoeA C-terminal domain-like"/>
    <property type="match status" value="1"/>
</dbReference>
<comment type="similarity">
    <text evidence="3 6">Belongs to the MoeA family.</text>
</comment>
<name>A0ABV5K0N7_9FLAO</name>
<dbReference type="InterPro" id="IPR005110">
    <property type="entry name" value="MoeA_linker/N"/>
</dbReference>
<keyword evidence="6" id="KW-0808">Transferase</keyword>
<comment type="function">
    <text evidence="1 6">Catalyzes the insertion of molybdate into adenylated molybdopterin with the concomitant release of AMP.</text>
</comment>
<proteinExistence type="inferred from homology"/>
<keyword evidence="4 6" id="KW-0501">Molybdenum cofactor biosynthesis</keyword>
<dbReference type="InterPro" id="IPR036135">
    <property type="entry name" value="MoeA_linker/N_sf"/>
</dbReference>
<dbReference type="Gene3D" id="2.170.190.11">
    <property type="entry name" value="Molybdopterin biosynthesis moea protein, domain 3"/>
    <property type="match status" value="1"/>
</dbReference>
<dbReference type="SMART" id="SM00852">
    <property type="entry name" value="MoCF_biosynth"/>
    <property type="match status" value="1"/>
</dbReference>
<reference evidence="8 9" key="1">
    <citation type="submission" date="2024-09" db="EMBL/GenBank/DDBJ databases">
        <authorList>
            <person name="Sun Q."/>
            <person name="Mori K."/>
        </authorList>
    </citation>
    <scope>NUCLEOTIDE SEQUENCE [LARGE SCALE GENOMIC DNA]</scope>
    <source>
        <strain evidence="8 9">JCM 13034</strain>
    </source>
</reference>
<protein>
    <recommendedName>
        <fullName evidence="6">Molybdopterin molybdenumtransferase</fullName>
        <ecNumber evidence="6">2.10.1.1</ecNumber>
    </recommendedName>
</protein>
<dbReference type="SUPFAM" id="SSF53218">
    <property type="entry name" value="Molybdenum cofactor biosynthesis proteins"/>
    <property type="match status" value="1"/>
</dbReference>
<accession>A0ABV5K0N7</accession>
<dbReference type="InterPro" id="IPR036425">
    <property type="entry name" value="MoaB/Mog-like_dom_sf"/>
</dbReference>
<evidence type="ECO:0000256" key="6">
    <source>
        <dbReference type="RuleBase" id="RU365090"/>
    </source>
</evidence>
<sequence>MSFLHTQESYSMNLTTVKEATTIILNNSVNFGIEEVDFINSVGRVLKEDIVADRDFPPFNRVSMDGIAIAEEAFNKGIRSFKIEGIQAAGSPQLTLKNTNNCIEAMTGAMLPINSDVVIQYELLEIKDGFATVNLDTVKSFQNIHKKGLDRKQNDVLIPKNTLISAAEIGVFATVGKSKVKVAKQPKVIIVSTGNELVEVSETPAEYQIRRSNVYTLVSLLENLQIKADTAHILDDKKTLETKIASFLNEYDVLLFSGAVSKGKFDFIPEVLDNLDVEKLFHKVKQRPGKPFWFGKKTVVERSRSAKTVFAFPGNPVSTFVSCLKYFYPWYNKSIGLNFENKQEAVLSEDFYFKPNLTYFLQVKLQQENGKLIATPIAGKGSGDLTNLVDSDAFLELPDDNSNFTKGQVFPLLTFR</sequence>
<gene>
    <name evidence="8" type="ORF">ACFFT3_05515</name>
</gene>
<evidence type="ECO:0000313" key="9">
    <source>
        <dbReference type="Proteomes" id="UP001589665"/>
    </source>
</evidence>
<dbReference type="InterPro" id="IPR001453">
    <property type="entry name" value="MoaB/Mog_dom"/>
</dbReference>
<evidence type="ECO:0000256" key="3">
    <source>
        <dbReference type="ARBA" id="ARBA00010763"/>
    </source>
</evidence>
<dbReference type="Gene3D" id="3.90.105.10">
    <property type="entry name" value="Molybdopterin biosynthesis moea protein, domain 2"/>
    <property type="match status" value="1"/>
</dbReference>
<dbReference type="PANTHER" id="PTHR10192">
    <property type="entry name" value="MOLYBDOPTERIN BIOSYNTHESIS PROTEIN"/>
    <property type="match status" value="1"/>
</dbReference>
<evidence type="ECO:0000256" key="1">
    <source>
        <dbReference type="ARBA" id="ARBA00002901"/>
    </source>
</evidence>
<comment type="cofactor">
    <cofactor evidence="6">
        <name>Mg(2+)</name>
        <dbReference type="ChEBI" id="CHEBI:18420"/>
    </cofactor>
</comment>
<dbReference type="Pfam" id="PF03454">
    <property type="entry name" value="MoeA_C"/>
    <property type="match status" value="1"/>
</dbReference>
<dbReference type="Pfam" id="PF03453">
    <property type="entry name" value="MoeA_N"/>
    <property type="match status" value="1"/>
</dbReference>
<dbReference type="EMBL" id="JBHMDX010000004">
    <property type="protein sequence ID" value="MFB9271338.1"/>
    <property type="molecule type" value="Genomic_DNA"/>
</dbReference>
<dbReference type="Gene3D" id="2.40.340.10">
    <property type="entry name" value="MoeA, C-terminal, domain IV"/>
    <property type="match status" value="1"/>
</dbReference>
<dbReference type="EC" id="2.10.1.1" evidence="6"/>
<dbReference type="SUPFAM" id="SSF63882">
    <property type="entry name" value="MoeA N-terminal region -like"/>
    <property type="match status" value="1"/>
</dbReference>
<keyword evidence="6" id="KW-0479">Metal-binding</keyword>
<evidence type="ECO:0000256" key="5">
    <source>
        <dbReference type="ARBA" id="ARBA00047317"/>
    </source>
</evidence>
<dbReference type="Pfam" id="PF00994">
    <property type="entry name" value="MoCF_biosynth"/>
    <property type="match status" value="1"/>
</dbReference>
<dbReference type="InterPro" id="IPR038987">
    <property type="entry name" value="MoeA-like"/>
</dbReference>
<keyword evidence="6" id="KW-0500">Molybdenum</keyword>
<dbReference type="PROSITE" id="PS01079">
    <property type="entry name" value="MOCF_BIOSYNTHESIS_2"/>
    <property type="match status" value="1"/>
</dbReference>
<dbReference type="InterPro" id="IPR008284">
    <property type="entry name" value="MoCF_biosynth_CS"/>
</dbReference>
<dbReference type="Gene3D" id="3.40.980.10">
    <property type="entry name" value="MoaB/Mog-like domain"/>
    <property type="match status" value="1"/>
</dbReference>